<evidence type="ECO:0000259" key="2">
    <source>
        <dbReference type="SMART" id="SM00867"/>
    </source>
</evidence>
<dbReference type="SMART" id="SM00867">
    <property type="entry name" value="YceI"/>
    <property type="match status" value="1"/>
</dbReference>
<accession>A0A4S8Q5T4</accession>
<dbReference type="RefSeq" id="WP_136538520.1">
    <property type="nucleotide sequence ID" value="NZ_STGU01000002.1"/>
</dbReference>
<comment type="caution">
    <text evidence="3">The sequence shown here is derived from an EMBL/GenBank/DDBJ whole genome shotgun (WGS) entry which is preliminary data.</text>
</comment>
<dbReference type="Gene3D" id="2.40.128.110">
    <property type="entry name" value="Lipid/polyisoprenoid-binding, YceI-like"/>
    <property type="match status" value="1"/>
</dbReference>
<dbReference type="EMBL" id="STGU01000002">
    <property type="protein sequence ID" value="THV38025.1"/>
    <property type="molecule type" value="Genomic_DNA"/>
</dbReference>
<organism evidence="3 4">
    <name type="scientific">Rhizobium rosettiformans W3</name>
    <dbReference type="NCBI Taxonomy" id="538378"/>
    <lineage>
        <taxon>Bacteria</taxon>
        <taxon>Pseudomonadati</taxon>
        <taxon>Pseudomonadota</taxon>
        <taxon>Alphaproteobacteria</taxon>
        <taxon>Hyphomicrobiales</taxon>
        <taxon>Rhizobiaceae</taxon>
        <taxon>Rhizobium/Agrobacterium group</taxon>
        <taxon>Rhizobium</taxon>
    </lineage>
</organism>
<dbReference type="Proteomes" id="UP000307378">
    <property type="component" value="Unassembled WGS sequence"/>
</dbReference>
<feature type="chain" id="PRO_5020847614" evidence="1">
    <location>
        <begin position="20"/>
        <end position="201"/>
    </location>
</feature>
<reference evidence="3 4" key="1">
    <citation type="submission" date="2019-04" db="EMBL/GenBank/DDBJ databases">
        <title>genome sequence of strain W3.</title>
        <authorList>
            <person name="Gao J."/>
            <person name="Sun J."/>
        </authorList>
    </citation>
    <scope>NUCLEOTIDE SEQUENCE [LARGE SCALE GENOMIC DNA]</scope>
    <source>
        <strain evidence="3 4">W3</strain>
    </source>
</reference>
<sequence length="201" mass="21655">MHRIALAFFLLAPVPVVLAAPADTAPTGVYVTDPAHTSLTWKISHFGLSNYTARFTGLEARLDWNAERPEVSTMTVSVDPLSVRTDCPHPEVEDFDGKIGGNADFLAAKPISFKTRSITMTGEGTATVLGDLTFRGETHPASLDVRFNGSVAEHPMDKKPRLGFSATGVVHRTDWGLGFAVPALGEDVDVMIEAEFVPFEG</sequence>
<proteinExistence type="predicted"/>
<feature type="domain" description="Lipid/polyisoprenoid-binding YceI-like" evidence="2">
    <location>
        <begin position="29"/>
        <end position="197"/>
    </location>
</feature>
<gene>
    <name evidence="3" type="ORF">FAA86_04265</name>
</gene>
<dbReference type="PANTHER" id="PTHR34406:SF1">
    <property type="entry name" value="PROTEIN YCEI"/>
    <property type="match status" value="1"/>
</dbReference>
<name>A0A4S8Q5T4_9HYPH</name>
<keyword evidence="1" id="KW-0732">Signal</keyword>
<dbReference type="InterPro" id="IPR036761">
    <property type="entry name" value="TTHA0802/YceI-like_sf"/>
</dbReference>
<dbReference type="PANTHER" id="PTHR34406">
    <property type="entry name" value="PROTEIN YCEI"/>
    <property type="match status" value="1"/>
</dbReference>
<protein>
    <submittedName>
        <fullName evidence="3">Polyisoprenoid-binding protein</fullName>
    </submittedName>
</protein>
<dbReference type="InterPro" id="IPR007372">
    <property type="entry name" value="Lipid/polyisoprenoid-bd_YceI"/>
</dbReference>
<dbReference type="AlphaFoldDB" id="A0A4S8Q5T4"/>
<feature type="signal peptide" evidence="1">
    <location>
        <begin position="1"/>
        <end position="19"/>
    </location>
</feature>
<evidence type="ECO:0000313" key="4">
    <source>
        <dbReference type="Proteomes" id="UP000307378"/>
    </source>
</evidence>
<evidence type="ECO:0000313" key="3">
    <source>
        <dbReference type="EMBL" id="THV38025.1"/>
    </source>
</evidence>
<dbReference type="SUPFAM" id="SSF101874">
    <property type="entry name" value="YceI-like"/>
    <property type="match status" value="1"/>
</dbReference>
<evidence type="ECO:0000256" key="1">
    <source>
        <dbReference type="SAM" id="SignalP"/>
    </source>
</evidence>
<dbReference type="Pfam" id="PF04264">
    <property type="entry name" value="YceI"/>
    <property type="match status" value="1"/>
</dbReference>